<dbReference type="Proteomes" id="UP000822993">
    <property type="component" value="Unassembled WGS sequence"/>
</dbReference>
<dbReference type="PANTHER" id="PTHR24045">
    <property type="match status" value="1"/>
</dbReference>
<keyword evidence="2" id="KW-0808">Transferase</keyword>
<feature type="domain" description="Stealth protein CR1 conserved region 1" evidence="5">
    <location>
        <begin position="126"/>
        <end position="151"/>
    </location>
</feature>
<dbReference type="Pfam" id="PF17101">
    <property type="entry name" value="Stealth_CR1"/>
    <property type="match status" value="1"/>
</dbReference>
<evidence type="ECO:0000259" key="5">
    <source>
        <dbReference type="Pfam" id="PF17101"/>
    </source>
</evidence>
<dbReference type="Pfam" id="PF11380">
    <property type="entry name" value="Stealth_CR2"/>
    <property type="match status" value="1"/>
</dbReference>
<gene>
    <name evidence="8" type="ORF">H9623_04240</name>
</gene>
<dbReference type="GO" id="GO:0016772">
    <property type="term" value="F:transferase activity, transferring phosphorus-containing groups"/>
    <property type="evidence" value="ECO:0007669"/>
    <property type="project" value="InterPro"/>
</dbReference>
<sequence length="437" mass="48877">MLASFHPSTTTADAASVRSLPDGAKVLRRTSVREPLHRLSLFRVLSAPSGRDLTDAASAVVVEGWKLASTGLARADGGEHVEGTRIAPEGNTVVRYLTPSRWAAAQSSPGRWPGSQLARLGDVAVPVDLVYTWVDGADPEWLARKDRALHGVGAGQLNETAVSDSRFASRDELRYSLRSVEMYASWVRNVYIVTDRQVPAWLDTSNPRVRVVDHREIFTDPTRLPVFNSHAIESQLHHIDGLSDRYLYMNDDIFFGRPTSPELFFEGDGLTRFFLSTAVLDLDPPGPRDLPVLSAAKQNRELVERTFGRTITQKFKHTPHPQSRAVLDEMEERFPEIFEAASASRFRHPEDHSIASALHHYYAYATARAVPGDVSYVYQDIARPEAVLTFNRLRRLRDVDVFCLNDTDGAVGSPKERSMVDLLDELFPLPSRFERTA</sequence>
<evidence type="ECO:0000256" key="1">
    <source>
        <dbReference type="ARBA" id="ARBA00007583"/>
    </source>
</evidence>
<feature type="domain" description="Stealth protein CR4 conserved region 4" evidence="7">
    <location>
        <begin position="392"/>
        <end position="436"/>
    </location>
</feature>
<dbReference type="Pfam" id="PF17103">
    <property type="entry name" value="Stealth_CR4"/>
    <property type="match status" value="1"/>
</dbReference>
<feature type="domain" description="Stealth protein CR2 conserved region 2" evidence="4">
    <location>
        <begin position="166"/>
        <end position="271"/>
    </location>
</feature>
<evidence type="ECO:0000259" key="4">
    <source>
        <dbReference type="Pfam" id="PF11380"/>
    </source>
</evidence>
<evidence type="ECO:0000259" key="6">
    <source>
        <dbReference type="Pfam" id="PF17102"/>
    </source>
</evidence>
<evidence type="ECO:0000313" key="9">
    <source>
        <dbReference type="Proteomes" id="UP000822993"/>
    </source>
</evidence>
<dbReference type="PANTHER" id="PTHR24045:SF0">
    <property type="entry name" value="N-ACETYLGLUCOSAMINE-1-PHOSPHOTRANSFERASE SUBUNITS ALPHA_BETA"/>
    <property type="match status" value="1"/>
</dbReference>
<keyword evidence="9" id="KW-1185">Reference proteome</keyword>
<comment type="similarity">
    <text evidence="1">Belongs to the stealth family.</text>
</comment>
<evidence type="ECO:0000256" key="3">
    <source>
        <dbReference type="ARBA" id="ARBA00023169"/>
    </source>
</evidence>
<comment type="caution">
    <text evidence="8">The sequence shown here is derived from an EMBL/GenBank/DDBJ whole genome shotgun (WGS) entry which is preliminary data.</text>
</comment>
<dbReference type="InterPro" id="IPR031356">
    <property type="entry name" value="Stealth_CR4"/>
</dbReference>
<proteinExistence type="inferred from homology"/>
<dbReference type="InterPro" id="IPR031358">
    <property type="entry name" value="Stealth_CR1"/>
</dbReference>
<dbReference type="InterPro" id="IPR021520">
    <property type="entry name" value="Stealth_CR2"/>
</dbReference>
<accession>A0A9D5UAQ8</accession>
<protein>
    <submittedName>
        <fullName evidence="8">Stealth family protein</fullName>
    </submittedName>
</protein>
<feature type="domain" description="Stealth protein CR3 conserved region 3" evidence="6">
    <location>
        <begin position="316"/>
        <end position="364"/>
    </location>
</feature>
<dbReference type="AlphaFoldDB" id="A0A9D5UAQ8"/>
<organism evidence="8 9">
    <name type="scientific">Oerskovia douganii</name>
    <dbReference type="NCBI Taxonomy" id="2762210"/>
    <lineage>
        <taxon>Bacteria</taxon>
        <taxon>Bacillati</taxon>
        <taxon>Actinomycetota</taxon>
        <taxon>Actinomycetes</taxon>
        <taxon>Micrococcales</taxon>
        <taxon>Cellulomonadaceae</taxon>
        <taxon>Oerskovia</taxon>
    </lineage>
</organism>
<evidence type="ECO:0000256" key="2">
    <source>
        <dbReference type="ARBA" id="ARBA00022679"/>
    </source>
</evidence>
<dbReference type="EMBL" id="JACSPN010000004">
    <property type="protein sequence ID" value="MBE7699516.1"/>
    <property type="molecule type" value="Genomic_DNA"/>
</dbReference>
<reference evidence="8 9" key="1">
    <citation type="submission" date="2020-08" db="EMBL/GenBank/DDBJ databases">
        <title>A Genomic Blueprint of the Chicken Gut Microbiome.</title>
        <authorList>
            <person name="Gilroy R."/>
            <person name="Ravi A."/>
            <person name="Getino M."/>
            <person name="Pursley I."/>
            <person name="Horton D.L."/>
            <person name="Alikhan N.-F."/>
            <person name="Baker D."/>
            <person name="Gharbi K."/>
            <person name="Hall N."/>
            <person name="Watson M."/>
            <person name="Adriaenssens E.M."/>
            <person name="Foster-Nyarko E."/>
            <person name="Jarju S."/>
            <person name="Secka A."/>
            <person name="Antonio M."/>
            <person name="Oren A."/>
            <person name="Chaudhuri R."/>
            <person name="La Ragione R.M."/>
            <person name="Hildebrand F."/>
            <person name="Pallen M.J."/>
        </authorList>
    </citation>
    <scope>NUCLEOTIDE SEQUENCE [LARGE SCALE GENOMIC DNA]</scope>
    <source>
        <strain evidence="8 9">Sa1BUA8</strain>
    </source>
</reference>
<keyword evidence="3" id="KW-0270">Exopolysaccharide synthesis</keyword>
<dbReference type="InterPro" id="IPR047141">
    <property type="entry name" value="Stealth"/>
</dbReference>
<dbReference type="Pfam" id="PF17102">
    <property type="entry name" value="Stealth_CR3"/>
    <property type="match status" value="1"/>
</dbReference>
<dbReference type="GO" id="GO:0000271">
    <property type="term" value="P:polysaccharide biosynthetic process"/>
    <property type="evidence" value="ECO:0007669"/>
    <property type="project" value="UniProtKB-KW"/>
</dbReference>
<evidence type="ECO:0000259" key="7">
    <source>
        <dbReference type="Pfam" id="PF17103"/>
    </source>
</evidence>
<name>A0A9D5UAQ8_9CELL</name>
<dbReference type="InterPro" id="IPR031357">
    <property type="entry name" value="Stealth_CR3"/>
</dbReference>
<evidence type="ECO:0000313" key="8">
    <source>
        <dbReference type="EMBL" id="MBE7699516.1"/>
    </source>
</evidence>